<keyword evidence="3 6" id="KW-0732">Signal</keyword>
<evidence type="ECO:0000256" key="2">
    <source>
        <dbReference type="ARBA" id="ARBA00006275"/>
    </source>
</evidence>
<sequence>MKRILFQILAVAAAGATGACSDFLDPYPSAIRSEDYILTNPTTMQGLIGKCYDYMAQNYNDNEGAYLDCATDNAVRTSTTDVLRRFAVGVTSPTNDPFETYWDRDYKGIYNVNMFLKDNRGLNMRYMLDDHLDELLRNRLWGEAYALRAWFQWDLLQKFGGRGTDGRLLGYPILLEPVRVWEMSPEEMRDLRFERNTYDECVAQILRDCDSAYKYLPIAHRDFLVPNADDRRVMGAQNWGRLDGISTVAIKALVCLTWASPRFNPDGDVERWQKAAEYAKEVMDFKMTVDNVSGGFSVGRQVDWCDPNNPEIVYGSRYKSSNDDMERAFYPGGFQGNGAMGATQELVDAFGMADGYPVGESPEYAYDPANPYLNRDPRFYSVIFYNGRSVVTGQTGKTYNFENWSNGGKDAAGTSSKNSLTNYHIKKFVYMGLNWSETSVNKMPHSKFFIRWAHMVLAFAEAANQVGGPNAPIDGLTAREAIAYLRSRTTYDGAEGIKTDPYLEQVSLAGKEAFDKFLRNERRIETCFEGTWFFDLRRWTTTLGELNREVHGVQVTRQLNGDFEYNFNHVVEKRSFTSAYLPIPYKEMLNVKGLVQNEGWENWQ</sequence>
<organism evidence="9 10">
    <name type="scientific">Alistipes timonensis JC136</name>
    <dbReference type="NCBI Taxonomy" id="1033731"/>
    <lineage>
        <taxon>Bacteria</taxon>
        <taxon>Pseudomonadati</taxon>
        <taxon>Bacteroidota</taxon>
        <taxon>Bacteroidia</taxon>
        <taxon>Bacteroidales</taxon>
        <taxon>Rikenellaceae</taxon>
        <taxon>Alistipes</taxon>
    </lineage>
</organism>
<reference evidence="9 10" key="1">
    <citation type="submission" date="2016-10" db="EMBL/GenBank/DDBJ databases">
        <authorList>
            <person name="de Groot N.N."/>
        </authorList>
    </citation>
    <scope>NUCLEOTIDE SEQUENCE [LARGE SCALE GENOMIC DNA]</scope>
    <source>
        <strain evidence="9 10">DSM 25383</strain>
    </source>
</reference>
<dbReference type="InterPro" id="IPR012944">
    <property type="entry name" value="SusD_RagB_dom"/>
</dbReference>
<comment type="similarity">
    <text evidence="2">Belongs to the SusD family.</text>
</comment>
<name>A0A1H3ZRZ3_9BACT</name>
<dbReference type="SUPFAM" id="SSF48452">
    <property type="entry name" value="TPR-like"/>
    <property type="match status" value="1"/>
</dbReference>
<feature type="domain" description="SusD-like N-terminal" evidence="8">
    <location>
        <begin position="22"/>
        <end position="218"/>
    </location>
</feature>
<dbReference type="Pfam" id="PF07980">
    <property type="entry name" value="SusD_RagB"/>
    <property type="match status" value="1"/>
</dbReference>
<dbReference type="GO" id="GO:0009279">
    <property type="term" value="C:cell outer membrane"/>
    <property type="evidence" value="ECO:0007669"/>
    <property type="project" value="UniProtKB-SubCell"/>
</dbReference>
<keyword evidence="10" id="KW-1185">Reference proteome</keyword>
<evidence type="ECO:0000256" key="6">
    <source>
        <dbReference type="SAM" id="SignalP"/>
    </source>
</evidence>
<dbReference type="RefSeq" id="WP_026020748.1">
    <property type="nucleotide sequence ID" value="NZ_CAEG01000012.1"/>
</dbReference>
<evidence type="ECO:0000313" key="10">
    <source>
        <dbReference type="Proteomes" id="UP000183253"/>
    </source>
</evidence>
<gene>
    <name evidence="9" type="ORF">SAMN05444145_102308</name>
</gene>
<feature type="domain" description="RagB/SusD" evidence="7">
    <location>
        <begin position="324"/>
        <end position="600"/>
    </location>
</feature>
<keyword evidence="4" id="KW-0472">Membrane</keyword>
<evidence type="ECO:0000259" key="8">
    <source>
        <dbReference type="Pfam" id="PF14322"/>
    </source>
</evidence>
<evidence type="ECO:0000313" key="9">
    <source>
        <dbReference type="EMBL" id="SEA26034.1"/>
    </source>
</evidence>
<dbReference type="OrthoDB" id="691231at2"/>
<dbReference type="InterPro" id="IPR033985">
    <property type="entry name" value="SusD-like_N"/>
</dbReference>
<dbReference type="AlphaFoldDB" id="A0A1H3ZRZ3"/>
<accession>A0A1H3ZRZ3</accession>
<dbReference type="Pfam" id="PF14322">
    <property type="entry name" value="SusD-like_3"/>
    <property type="match status" value="1"/>
</dbReference>
<evidence type="ECO:0000256" key="3">
    <source>
        <dbReference type="ARBA" id="ARBA00022729"/>
    </source>
</evidence>
<evidence type="ECO:0000259" key="7">
    <source>
        <dbReference type="Pfam" id="PF07980"/>
    </source>
</evidence>
<evidence type="ECO:0000256" key="5">
    <source>
        <dbReference type="ARBA" id="ARBA00023237"/>
    </source>
</evidence>
<feature type="chain" id="PRO_5010201763" evidence="6">
    <location>
        <begin position="20"/>
        <end position="604"/>
    </location>
</feature>
<dbReference type="EMBL" id="FNRI01000002">
    <property type="protein sequence ID" value="SEA26034.1"/>
    <property type="molecule type" value="Genomic_DNA"/>
</dbReference>
<comment type="subcellular location">
    <subcellularLocation>
        <location evidence="1">Cell outer membrane</location>
    </subcellularLocation>
</comment>
<protein>
    <submittedName>
        <fullName evidence="9">Starch-binding associating with outer membrane</fullName>
    </submittedName>
</protein>
<evidence type="ECO:0000256" key="4">
    <source>
        <dbReference type="ARBA" id="ARBA00023136"/>
    </source>
</evidence>
<dbReference type="PROSITE" id="PS51257">
    <property type="entry name" value="PROKAR_LIPOPROTEIN"/>
    <property type="match status" value="1"/>
</dbReference>
<feature type="signal peptide" evidence="6">
    <location>
        <begin position="1"/>
        <end position="19"/>
    </location>
</feature>
<dbReference type="Proteomes" id="UP000183253">
    <property type="component" value="Unassembled WGS sequence"/>
</dbReference>
<keyword evidence="5" id="KW-0998">Cell outer membrane</keyword>
<proteinExistence type="inferred from homology"/>
<dbReference type="Gene3D" id="1.25.40.390">
    <property type="match status" value="1"/>
</dbReference>
<evidence type="ECO:0000256" key="1">
    <source>
        <dbReference type="ARBA" id="ARBA00004442"/>
    </source>
</evidence>
<dbReference type="STRING" id="1033731.SAMN05444145_102308"/>
<dbReference type="InterPro" id="IPR011990">
    <property type="entry name" value="TPR-like_helical_dom_sf"/>
</dbReference>